<evidence type="ECO:0000313" key="2">
    <source>
        <dbReference type="EMBL" id="MFD2733549.1"/>
    </source>
</evidence>
<dbReference type="InterPro" id="IPR011009">
    <property type="entry name" value="Kinase-like_dom_sf"/>
</dbReference>
<dbReference type="PROSITE" id="PS50011">
    <property type="entry name" value="PROTEIN_KINASE_DOM"/>
    <property type="match status" value="1"/>
</dbReference>
<dbReference type="PANTHER" id="PTHR44167:SF30">
    <property type="entry name" value="PHOSPHORYLASE KINASE"/>
    <property type="match status" value="1"/>
</dbReference>
<dbReference type="SMART" id="SM00220">
    <property type="entry name" value="S_TKc"/>
    <property type="match status" value="1"/>
</dbReference>
<keyword evidence="3" id="KW-1185">Reference proteome</keyword>
<dbReference type="RefSeq" id="WP_379045035.1">
    <property type="nucleotide sequence ID" value="NZ_JBHSKW010000051.1"/>
</dbReference>
<dbReference type="Proteomes" id="UP001597546">
    <property type="component" value="Unassembled WGS sequence"/>
</dbReference>
<name>A0ABW5TWN6_9SPHI</name>
<dbReference type="Pfam" id="PF00069">
    <property type="entry name" value="Pkinase"/>
    <property type="match status" value="1"/>
</dbReference>
<organism evidence="2 3">
    <name type="scientific">Pedobacter alpinus</name>
    <dbReference type="NCBI Taxonomy" id="1590643"/>
    <lineage>
        <taxon>Bacteria</taxon>
        <taxon>Pseudomonadati</taxon>
        <taxon>Bacteroidota</taxon>
        <taxon>Sphingobacteriia</taxon>
        <taxon>Sphingobacteriales</taxon>
        <taxon>Sphingobacteriaceae</taxon>
        <taxon>Pedobacter</taxon>
    </lineage>
</organism>
<gene>
    <name evidence="2" type="ORF">ACFSSE_17705</name>
</gene>
<comment type="caution">
    <text evidence="2">The sequence shown here is derived from an EMBL/GenBank/DDBJ whole genome shotgun (WGS) entry which is preliminary data.</text>
</comment>
<sequence length="466" mass="52850">MPKNFNLQSGSTLSIADIPLDNGNATGGEGAVYEILSPPNYRNSVAKILYPEKRTNERRYKVRYMVDNPPANIQDGNGHNFLIWPQQILLDNNDFVGFIMPKAEGIDLEELCRVKLKPELGSEWQKFYRDNSDSMILRLILCSNIAKAVNALHATGHYVIGDLKPENIRVKSNGLVSILDLDSCQISDGGQIRFQSKMNTTKYNPPDRVVEHKELSWDLFILGIIFYEILFGCHPGQGTLQPHLNNQFTTPELKLRNGYFPFGSNGHFFDVIATPHNDFKNLPYSVQKLFLRCFDQGITNPAIRPNTTDWLNNLTAKPKIVYFKTDKETIISGVEVTLNWQVEGADEIEINNGIGSVSFAGQITIRPQTERQFRIKAINKFGSDEQEINLIIFPTPIIETLVVPTPDIQQYYTIDRLNFQSFNIDLSININVEKLEETMDKLIVGNPQINKISQVAANFKNEIKKI</sequence>
<protein>
    <recommendedName>
        <fullName evidence="1">Protein kinase domain-containing protein</fullName>
    </recommendedName>
</protein>
<proteinExistence type="predicted"/>
<dbReference type="InterPro" id="IPR000719">
    <property type="entry name" value="Prot_kinase_dom"/>
</dbReference>
<accession>A0ABW5TWN6</accession>
<reference evidence="3" key="1">
    <citation type="journal article" date="2019" name="Int. J. Syst. Evol. Microbiol.">
        <title>The Global Catalogue of Microorganisms (GCM) 10K type strain sequencing project: providing services to taxonomists for standard genome sequencing and annotation.</title>
        <authorList>
            <consortium name="The Broad Institute Genomics Platform"/>
            <consortium name="The Broad Institute Genome Sequencing Center for Infectious Disease"/>
            <person name="Wu L."/>
            <person name="Ma J."/>
        </authorList>
    </citation>
    <scope>NUCLEOTIDE SEQUENCE [LARGE SCALE GENOMIC DNA]</scope>
    <source>
        <strain evidence="3">KCTC 42456</strain>
    </source>
</reference>
<evidence type="ECO:0000313" key="3">
    <source>
        <dbReference type="Proteomes" id="UP001597546"/>
    </source>
</evidence>
<dbReference type="Gene3D" id="1.10.510.10">
    <property type="entry name" value="Transferase(Phosphotransferase) domain 1"/>
    <property type="match status" value="1"/>
</dbReference>
<evidence type="ECO:0000259" key="1">
    <source>
        <dbReference type="PROSITE" id="PS50011"/>
    </source>
</evidence>
<dbReference type="PANTHER" id="PTHR44167">
    <property type="entry name" value="OVARIAN-SPECIFIC SERINE/THREONINE-PROTEIN KINASE LOK-RELATED"/>
    <property type="match status" value="1"/>
</dbReference>
<dbReference type="SUPFAM" id="SSF56112">
    <property type="entry name" value="Protein kinase-like (PK-like)"/>
    <property type="match status" value="1"/>
</dbReference>
<feature type="domain" description="Protein kinase" evidence="1">
    <location>
        <begin position="18"/>
        <end position="320"/>
    </location>
</feature>
<dbReference type="EMBL" id="JBHULV010000056">
    <property type="protein sequence ID" value="MFD2733549.1"/>
    <property type="molecule type" value="Genomic_DNA"/>
</dbReference>